<accession>A0ABD2NAT3</accession>
<name>A0ABD2NAT3_9CUCU</name>
<feature type="domain" description="G-protein coupled receptors family 2 profile 2" evidence="12">
    <location>
        <begin position="168"/>
        <end position="435"/>
    </location>
</feature>
<dbReference type="PANTHER" id="PTHR47154">
    <property type="entry name" value="G-PROTEIN COUPLED RECEPTOR MTH-RELATED"/>
    <property type="match status" value="1"/>
</dbReference>
<keyword evidence="8" id="KW-0675">Receptor</keyword>
<keyword evidence="3 10" id="KW-0812">Transmembrane</keyword>
<dbReference type="PROSITE" id="PS50261">
    <property type="entry name" value="G_PROTEIN_RECEP_F2_4"/>
    <property type="match status" value="1"/>
</dbReference>
<feature type="transmembrane region" description="Helical" evidence="10">
    <location>
        <begin position="411"/>
        <end position="433"/>
    </location>
</feature>
<dbReference type="SUPFAM" id="SSF81321">
    <property type="entry name" value="Family A G protein-coupled receptor-like"/>
    <property type="match status" value="1"/>
</dbReference>
<evidence type="ECO:0000256" key="5">
    <source>
        <dbReference type="ARBA" id="ARBA00022989"/>
    </source>
</evidence>
<evidence type="ECO:0000256" key="8">
    <source>
        <dbReference type="ARBA" id="ARBA00023170"/>
    </source>
</evidence>
<keyword evidence="14" id="KW-1185">Reference proteome</keyword>
<evidence type="ECO:0000259" key="12">
    <source>
        <dbReference type="PROSITE" id="PS50261"/>
    </source>
</evidence>
<evidence type="ECO:0000313" key="14">
    <source>
        <dbReference type="Proteomes" id="UP001516400"/>
    </source>
</evidence>
<sequence length="491" mass="57209">MLIRFKSCFSTLLLIINIANVLSLNLCDANSDDLQNESSYYYKNVSSTVCGTCDGLCLRKCCSPGFYIEKQKCVRKFNSRKFDIPLHDKESFIQLYDENDFIVGTMENCNFYLLNKDADPDDAFYVQVNGDLWLPSYQQTQEKSRYCLEFLKNDSLVALVCFPDFQLKLSVRTSGMIISMPFLLVTFIVYAILPDRNLHMKALMCYVINLLFAYIFLVTIQLSDEVIEDTLCGILGFCCVFFFLSSFFWMNVICIDIFLGFRGFRGVPGVRSSERKRFLLYCLYAWGMSFLIVVITFLINTFGNQFQWFYPGVSVGQCFIRNGMPQLLYFYGPMGLIIIFNVVLFTMTALKIRQVKKDTAMLKHSESKRHSDDDQQNFYLYLKLLLAMGVNWTMELISWAVNVNDKSVPQYIWYLSDFCNATYGVFIFFIFVFKRNIWKQLQRRYYSFTGRHHLARSMATTIHTKTTNDSMTMSTNDRVMEESELNTTKVN</sequence>
<dbReference type="InterPro" id="IPR017981">
    <property type="entry name" value="GPCR_2-like_7TM"/>
</dbReference>
<dbReference type="InterPro" id="IPR051384">
    <property type="entry name" value="Mth_GPCR"/>
</dbReference>
<feature type="transmembrane region" description="Helical" evidence="10">
    <location>
        <begin position="329"/>
        <end position="350"/>
    </location>
</feature>
<feature type="transmembrane region" description="Helical" evidence="10">
    <location>
        <begin position="205"/>
        <end position="222"/>
    </location>
</feature>
<dbReference type="AlphaFoldDB" id="A0ABD2NAT3"/>
<keyword evidence="5 10" id="KW-1133">Transmembrane helix</keyword>
<evidence type="ECO:0000256" key="10">
    <source>
        <dbReference type="SAM" id="Phobius"/>
    </source>
</evidence>
<evidence type="ECO:0000256" key="7">
    <source>
        <dbReference type="ARBA" id="ARBA00023136"/>
    </source>
</evidence>
<proteinExistence type="inferred from homology"/>
<gene>
    <name evidence="13" type="ORF">HHI36_020594</name>
</gene>
<evidence type="ECO:0000256" key="2">
    <source>
        <dbReference type="ARBA" id="ARBA00008979"/>
    </source>
</evidence>
<organism evidence="13 14">
    <name type="scientific">Cryptolaemus montrouzieri</name>
    <dbReference type="NCBI Taxonomy" id="559131"/>
    <lineage>
        <taxon>Eukaryota</taxon>
        <taxon>Metazoa</taxon>
        <taxon>Ecdysozoa</taxon>
        <taxon>Arthropoda</taxon>
        <taxon>Hexapoda</taxon>
        <taxon>Insecta</taxon>
        <taxon>Pterygota</taxon>
        <taxon>Neoptera</taxon>
        <taxon>Endopterygota</taxon>
        <taxon>Coleoptera</taxon>
        <taxon>Polyphaga</taxon>
        <taxon>Cucujiformia</taxon>
        <taxon>Coccinelloidea</taxon>
        <taxon>Coccinellidae</taxon>
        <taxon>Scymninae</taxon>
        <taxon>Scymnini</taxon>
        <taxon>Cryptolaemus</taxon>
    </lineage>
</organism>
<evidence type="ECO:0000313" key="13">
    <source>
        <dbReference type="EMBL" id="KAL3275853.1"/>
    </source>
</evidence>
<dbReference type="Gene3D" id="1.20.1070.10">
    <property type="entry name" value="Rhodopsin 7-helix transmembrane proteins"/>
    <property type="match status" value="1"/>
</dbReference>
<keyword evidence="9" id="KW-0807">Transducer</keyword>
<feature type="transmembrane region" description="Helical" evidence="10">
    <location>
        <begin position="234"/>
        <end position="258"/>
    </location>
</feature>
<dbReference type="InterPro" id="IPR036272">
    <property type="entry name" value="Methuselah_N_sf"/>
</dbReference>
<evidence type="ECO:0000256" key="1">
    <source>
        <dbReference type="ARBA" id="ARBA00004127"/>
    </source>
</evidence>
<evidence type="ECO:0000256" key="11">
    <source>
        <dbReference type="SAM" id="SignalP"/>
    </source>
</evidence>
<dbReference type="CDD" id="cd15039">
    <property type="entry name" value="7tmB3_Methuselah-like"/>
    <property type="match status" value="1"/>
</dbReference>
<feature type="transmembrane region" description="Helical" evidence="10">
    <location>
        <begin position="378"/>
        <end position="399"/>
    </location>
</feature>
<dbReference type="PANTHER" id="PTHR47154:SF2">
    <property type="entry name" value="G-PROTEIN COUPLED RECEPTOR MTH-RELATED"/>
    <property type="match status" value="1"/>
</dbReference>
<feature type="signal peptide" evidence="11">
    <location>
        <begin position="1"/>
        <end position="23"/>
    </location>
</feature>
<dbReference type="GO" id="GO:0012505">
    <property type="term" value="C:endomembrane system"/>
    <property type="evidence" value="ECO:0007669"/>
    <property type="project" value="UniProtKB-SubCell"/>
</dbReference>
<feature type="transmembrane region" description="Helical" evidence="10">
    <location>
        <begin position="175"/>
        <end position="193"/>
    </location>
</feature>
<keyword evidence="7 10" id="KW-0472">Membrane</keyword>
<dbReference type="Pfam" id="PF00002">
    <property type="entry name" value="7tm_2"/>
    <property type="match status" value="1"/>
</dbReference>
<evidence type="ECO:0000256" key="4">
    <source>
        <dbReference type="ARBA" id="ARBA00022729"/>
    </source>
</evidence>
<feature type="chain" id="PRO_5044863991" description="G-protein coupled receptors family 2 profile 2 domain-containing protein" evidence="11">
    <location>
        <begin position="24"/>
        <end position="491"/>
    </location>
</feature>
<dbReference type="SUPFAM" id="SSF63877">
    <property type="entry name" value="Methuselah ectodomain"/>
    <property type="match status" value="1"/>
</dbReference>
<dbReference type="EMBL" id="JABFTP020000083">
    <property type="protein sequence ID" value="KAL3275853.1"/>
    <property type="molecule type" value="Genomic_DNA"/>
</dbReference>
<dbReference type="GO" id="GO:0004930">
    <property type="term" value="F:G protein-coupled receptor activity"/>
    <property type="evidence" value="ECO:0007669"/>
    <property type="project" value="UniProtKB-KW"/>
</dbReference>
<comment type="subcellular location">
    <subcellularLocation>
        <location evidence="1">Endomembrane system</location>
        <topology evidence="1">Multi-pass membrane protein</topology>
    </subcellularLocation>
</comment>
<comment type="caution">
    <text evidence="13">The sequence shown here is derived from an EMBL/GenBank/DDBJ whole genome shotgun (WGS) entry which is preliminary data.</text>
</comment>
<dbReference type="InterPro" id="IPR023311">
    <property type="entry name" value="Methusela_ecto_dom_2"/>
</dbReference>
<keyword evidence="4 11" id="KW-0732">Signal</keyword>
<protein>
    <recommendedName>
        <fullName evidence="12">G-protein coupled receptors family 2 profile 2 domain-containing protein</fullName>
    </recommendedName>
</protein>
<evidence type="ECO:0000256" key="6">
    <source>
        <dbReference type="ARBA" id="ARBA00023040"/>
    </source>
</evidence>
<feature type="transmembrane region" description="Helical" evidence="10">
    <location>
        <begin position="278"/>
        <end position="299"/>
    </location>
</feature>
<dbReference type="InterPro" id="IPR000832">
    <property type="entry name" value="GPCR_2_secretin-like"/>
</dbReference>
<dbReference type="Proteomes" id="UP001516400">
    <property type="component" value="Unassembled WGS sequence"/>
</dbReference>
<reference evidence="13 14" key="1">
    <citation type="journal article" date="2021" name="BMC Biol.">
        <title>Horizontally acquired antibacterial genes associated with adaptive radiation of ladybird beetles.</title>
        <authorList>
            <person name="Li H.S."/>
            <person name="Tang X.F."/>
            <person name="Huang Y.H."/>
            <person name="Xu Z.Y."/>
            <person name="Chen M.L."/>
            <person name="Du X.Y."/>
            <person name="Qiu B.Y."/>
            <person name="Chen P.T."/>
            <person name="Zhang W."/>
            <person name="Slipinski A."/>
            <person name="Escalona H.E."/>
            <person name="Waterhouse R.M."/>
            <person name="Zwick A."/>
            <person name="Pang H."/>
        </authorList>
    </citation>
    <scope>NUCLEOTIDE SEQUENCE [LARGE SCALE GENOMIC DNA]</scope>
    <source>
        <strain evidence="13">SYSU2018</strain>
    </source>
</reference>
<evidence type="ECO:0000256" key="9">
    <source>
        <dbReference type="ARBA" id="ARBA00023224"/>
    </source>
</evidence>
<keyword evidence="6" id="KW-0297">G-protein coupled receptor</keyword>
<comment type="similarity">
    <text evidence="2">Belongs to the G-protein coupled receptor 2 family. Mth subfamily.</text>
</comment>
<dbReference type="Gene3D" id="2.170.180.11">
    <property type="entry name" value="Methuselah ectodomain, domain 2"/>
    <property type="match status" value="1"/>
</dbReference>
<evidence type="ECO:0000256" key="3">
    <source>
        <dbReference type="ARBA" id="ARBA00022692"/>
    </source>
</evidence>